<dbReference type="AlphaFoldDB" id="A0A8T1TQS3"/>
<sequence length="155" mass="17699">ENYWSRTNSLIRNSVLKVTSSLTNCCGLLGVNGKYFHTLLICRELIETVFQSIQAYRMSFLLPSVLLNRFYVVGLVLNCWSSATIHAMPFRQDEARKRFASLVCDCSLDLVSCMGVTVIVLQSYADQYDPETTDFGVNPWYNDEWATRALNESQM</sequence>
<name>A0A8T1TQS3_9STRA</name>
<gene>
    <name evidence="1" type="ORF">JG687_00017052</name>
</gene>
<evidence type="ECO:0000313" key="2">
    <source>
        <dbReference type="Proteomes" id="UP000688947"/>
    </source>
</evidence>
<comment type="caution">
    <text evidence="1">The sequence shown here is derived from an EMBL/GenBank/DDBJ whole genome shotgun (WGS) entry which is preliminary data.</text>
</comment>
<protein>
    <submittedName>
        <fullName evidence="1">Uncharacterized protein</fullName>
    </submittedName>
</protein>
<organism evidence="1 2">
    <name type="scientific">Phytophthora cactorum</name>
    <dbReference type="NCBI Taxonomy" id="29920"/>
    <lineage>
        <taxon>Eukaryota</taxon>
        <taxon>Sar</taxon>
        <taxon>Stramenopiles</taxon>
        <taxon>Oomycota</taxon>
        <taxon>Peronosporomycetes</taxon>
        <taxon>Peronosporales</taxon>
        <taxon>Peronosporaceae</taxon>
        <taxon>Phytophthora</taxon>
    </lineage>
</organism>
<accession>A0A8T1TQS3</accession>
<proteinExistence type="predicted"/>
<reference evidence="1" key="1">
    <citation type="submission" date="2021-01" db="EMBL/GenBank/DDBJ databases">
        <title>Phytophthora aleatoria, a newly-described species from Pinus radiata is distinct from Phytophthora cactorum isolates based on comparative genomics.</title>
        <authorList>
            <person name="Mcdougal R."/>
            <person name="Panda P."/>
            <person name="Williams N."/>
            <person name="Studholme D.J."/>
        </authorList>
    </citation>
    <scope>NUCLEOTIDE SEQUENCE</scope>
    <source>
        <strain evidence="1">NZFS 3830</strain>
    </source>
</reference>
<evidence type="ECO:0000313" key="1">
    <source>
        <dbReference type="EMBL" id="KAG6945847.1"/>
    </source>
</evidence>
<dbReference type="EMBL" id="JAENGZ010001873">
    <property type="protein sequence ID" value="KAG6945847.1"/>
    <property type="molecule type" value="Genomic_DNA"/>
</dbReference>
<dbReference type="Proteomes" id="UP000688947">
    <property type="component" value="Unassembled WGS sequence"/>
</dbReference>
<feature type="non-terminal residue" evidence="1">
    <location>
        <position position="155"/>
    </location>
</feature>
<dbReference type="OrthoDB" id="127325at2759"/>
<feature type="non-terminal residue" evidence="1">
    <location>
        <position position="1"/>
    </location>
</feature>